<protein>
    <submittedName>
        <fullName evidence="1">Uncharacterized protein</fullName>
    </submittedName>
</protein>
<dbReference type="RefSeq" id="WP_053967627.1">
    <property type="nucleotide sequence ID" value="NZ_LIUF01000002.1"/>
</dbReference>
<name>A0A0N0BPL4_9EURY</name>
<comment type="caution">
    <text evidence="1">The sequence shown here is derived from an EMBL/GenBank/DDBJ whole genome shotgun (WGS) entry which is preliminary data.</text>
</comment>
<sequence length="216" mass="23638">MDERTGVFRVYRVVNAVPHINLFDTAATRLYTVYQSGYGERQPAVDDLRTGDLVEATLGGDPDDSDEAWSLLSFERRDRVAMDFAVDTDVPAVAADLWEPGLERPASTVLEEDGEPVAECFVQPRAPLPGGTFVPSVLTGLVPMESLLTELPGIGEPPTDAIFIDPDAPDADSYSYPYGVAVLFTAAADELLTEFRERYDLAADVDNRPEYDPYGL</sequence>
<dbReference type="AlphaFoldDB" id="A0A0N0BPL4"/>
<dbReference type="STRING" id="1705562.AMS69_08500"/>
<organism evidence="1 2">
    <name type="scientific">Haloarcula rubripromontorii</name>
    <dbReference type="NCBI Taxonomy" id="1705562"/>
    <lineage>
        <taxon>Archaea</taxon>
        <taxon>Methanobacteriati</taxon>
        <taxon>Methanobacteriota</taxon>
        <taxon>Stenosarchaea group</taxon>
        <taxon>Halobacteria</taxon>
        <taxon>Halobacteriales</taxon>
        <taxon>Haloarculaceae</taxon>
        <taxon>Haloarcula</taxon>
    </lineage>
</organism>
<gene>
    <name evidence="1" type="ORF">AMS69_08500</name>
</gene>
<dbReference type="Proteomes" id="UP000037729">
    <property type="component" value="Unassembled WGS sequence"/>
</dbReference>
<keyword evidence="2" id="KW-1185">Reference proteome</keyword>
<evidence type="ECO:0000313" key="2">
    <source>
        <dbReference type="Proteomes" id="UP000037729"/>
    </source>
</evidence>
<evidence type="ECO:0000313" key="1">
    <source>
        <dbReference type="EMBL" id="KOX93946.1"/>
    </source>
</evidence>
<dbReference type="OrthoDB" id="229737at2157"/>
<proteinExistence type="predicted"/>
<dbReference type="EMBL" id="LIUF01000002">
    <property type="protein sequence ID" value="KOX93946.1"/>
    <property type="molecule type" value="Genomic_DNA"/>
</dbReference>
<dbReference type="PATRIC" id="fig|1705562.3.peg.2780"/>
<accession>A0A0N0BPL4</accession>
<reference evidence="1 2" key="1">
    <citation type="submission" date="2015-08" db="EMBL/GenBank/DDBJ databases">
        <title>Genomes of Isolates from Cabo Rojo, PR.</title>
        <authorList>
            <person name="Sanchez-Nieves R.L."/>
            <person name="Montalvo-Rodriguez R."/>
        </authorList>
    </citation>
    <scope>NUCLEOTIDE SEQUENCE [LARGE SCALE GENOMIC DNA]</scope>
    <source>
        <strain evidence="1 2">SL3</strain>
    </source>
</reference>